<evidence type="ECO:0000256" key="5">
    <source>
        <dbReference type="ARBA" id="ARBA00022737"/>
    </source>
</evidence>
<evidence type="ECO:0000313" key="12">
    <source>
        <dbReference type="Proteomes" id="UP001209570"/>
    </source>
</evidence>
<dbReference type="PRINTS" id="PR00926">
    <property type="entry name" value="MITOCARRIER"/>
</dbReference>
<evidence type="ECO:0000256" key="7">
    <source>
        <dbReference type="ARBA" id="ARBA00023128"/>
    </source>
</evidence>
<organism evidence="11 12">
    <name type="scientific">Pythium insidiosum</name>
    <name type="common">Pythiosis disease agent</name>
    <dbReference type="NCBI Taxonomy" id="114742"/>
    <lineage>
        <taxon>Eukaryota</taxon>
        <taxon>Sar</taxon>
        <taxon>Stramenopiles</taxon>
        <taxon>Oomycota</taxon>
        <taxon>Peronosporomycetes</taxon>
        <taxon>Pythiales</taxon>
        <taxon>Pythiaceae</taxon>
        <taxon>Pythium</taxon>
    </lineage>
</organism>
<dbReference type="AlphaFoldDB" id="A0AAD5M102"/>
<keyword evidence="3 10" id="KW-0813">Transport</keyword>
<feature type="repeat" description="Solcar" evidence="9">
    <location>
        <begin position="29"/>
        <end position="110"/>
    </location>
</feature>
<keyword evidence="6" id="KW-1133">Transmembrane helix</keyword>
<keyword evidence="7" id="KW-0496">Mitochondrion</keyword>
<evidence type="ECO:0000256" key="2">
    <source>
        <dbReference type="ARBA" id="ARBA00006375"/>
    </source>
</evidence>
<dbReference type="SUPFAM" id="SSF103506">
    <property type="entry name" value="Mitochondrial carrier"/>
    <property type="match status" value="1"/>
</dbReference>
<evidence type="ECO:0000256" key="6">
    <source>
        <dbReference type="ARBA" id="ARBA00022989"/>
    </source>
</evidence>
<dbReference type="InterPro" id="IPR023395">
    <property type="entry name" value="MCP_dom_sf"/>
</dbReference>
<name>A0AAD5M102_PYTIN</name>
<keyword evidence="8 9" id="KW-0472">Membrane</keyword>
<reference evidence="11" key="1">
    <citation type="submission" date="2021-12" db="EMBL/GenBank/DDBJ databases">
        <title>Prjna785345.</title>
        <authorList>
            <person name="Rujirawat T."/>
            <person name="Krajaejun T."/>
        </authorList>
    </citation>
    <scope>NUCLEOTIDE SEQUENCE</scope>
    <source>
        <strain evidence="11">Pi057C3</strain>
    </source>
</reference>
<dbReference type="Proteomes" id="UP001209570">
    <property type="component" value="Unassembled WGS sequence"/>
</dbReference>
<evidence type="ECO:0000256" key="9">
    <source>
        <dbReference type="PROSITE-ProRule" id="PRU00282"/>
    </source>
</evidence>
<dbReference type="Pfam" id="PF00153">
    <property type="entry name" value="Mito_carr"/>
    <property type="match status" value="3"/>
</dbReference>
<comment type="caution">
    <text evidence="11">The sequence shown here is derived from an EMBL/GenBank/DDBJ whole genome shotgun (WGS) entry which is preliminary data.</text>
</comment>
<evidence type="ECO:0000256" key="1">
    <source>
        <dbReference type="ARBA" id="ARBA00004225"/>
    </source>
</evidence>
<dbReference type="InterPro" id="IPR002067">
    <property type="entry name" value="MCP"/>
</dbReference>
<dbReference type="Gene3D" id="1.50.40.10">
    <property type="entry name" value="Mitochondrial carrier domain"/>
    <property type="match status" value="1"/>
</dbReference>
<comment type="similarity">
    <text evidence="2 10">Belongs to the mitochondrial carrier (TC 2.A.29) family.</text>
</comment>
<dbReference type="PROSITE" id="PS50920">
    <property type="entry name" value="SOLCAR"/>
    <property type="match status" value="3"/>
</dbReference>
<evidence type="ECO:0000313" key="11">
    <source>
        <dbReference type="EMBL" id="KAJ0399136.1"/>
    </source>
</evidence>
<comment type="subcellular location">
    <subcellularLocation>
        <location evidence="1">Mitochondrion membrane</location>
        <topology evidence="1">Multi-pass membrane protein</topology>
    </subcellularLocation>
</comment>
<keyword evidence="5" id="KW-0677">Repeat</keyword>
<protein>
    <recommendedName>
        <fullName evidence="13">Mitochondrial carnitine/acylcarnitine carrier protein</fullName>
    </recommendedName>
</protein>
<dbReference type="PANTHER" id="PTHR45624:SF10">
    <property type="entry name" value="SLC (SOLUTE CARRIER) HOMOLOG"/>
    <property type="match status" value="1"/>
</dbReference>
<evidence type="ECO:0000256" key="10">
    <source>
        <dbReference type="RuleBase" id="RU000488"/>
    </source>
</evidence>
<evidence type="ECO:0008006" key="13">
    <source>
        <dbReference type="Google" id="ProtNLM"/>
    </source>
</evidence>
<feature type="repeat" description="Solcar" evidence="9">
    <location>
        <begin position="214"/>
        <end position="299"/>
    </location>
</feature>
<dbReference type="GO" id="GO:0022857">
    <property type="term" value="F:transmembrane transporter activity"/>
    <property type="evidence" value="ECO:0007669"/>
    <property type="project" value="TreeGrafter"/>
</dbReference>
<gene>
    <name evidence="11" type="ORF">P43SY_007542</name>
</gene>
<feature type="repeat" description="Solcar" evidence="9">
    <location>
        <begin position="120"/>
        <end position="205"/>
    </location>
</feature>
<sequence length="301" mass="32385">MDAPAQSSQSVAMCDVDAASASMEWLDVVKDLNAGTVGGVAGIIAGHPLDTIKVRLQTEAVAGAGVVSTLREILRHEGPQGLFKGLLSPVLSNAPINAVVFGVQGSVARSIRESTGQSTLTPAQHMIAGAAAGAVQTVFAAPSEHVKIQLQVDHRRAGESSIDCGRRLLRRYGFKGLFRGWEMCLFRDVPAFGLYFYSYEVSKAYLTDGDPERETDLRLLLAGGIAGSTSWFFSQPMDVVKSCVQSQGFQNQKTAIQLTKEHVAAEGSQFFLKGFGATMLRAFPVSAVTFLVYEKTMQWMS</sequence>
<evidence type="ECO:0000256" key="8">
    <source>
        <dbReference type="ARBA" id="ARBA00023136"/>
    </source>
</evidence>
<dbReference type="PANTHER" id="PTHR45624">
    <property type="entry name" value="MITOCHONDRIAL BASIC AMINO ACIDS TRANSPORTER-RELATED"/>
    <property type="match status" value="1"/>
</dbReference>
<evidence type="ECO:0000256" key="4">
    <source>
        <dbReference type="ARBA" id="ARBA00022692"/>
    </source>
</evidence>
<dbReference type="GO" id="GO:0031966">
    <property type="term" value="C:mitochondrial membrane"/>
    <property type="evidence" value="ECO:0007669"/>
    <property type="project" value="UniProtKB-SubCell"/>
</dbReference>
<keyword evidence="12" id="KW-1185">Reference proteome</keyword>
<evidence type="ECO:0000256" key="3">
    <source>
        <dbReference type="ARBA" id="ARBA00022448"/>
    </source>
</evidence>
<accession>A0AAD5M102</accession>
<dbReference type="InterPro" id="IPR050567">
    <property type="entry name" value="Mitochondrial_Carrier"/>
</dbReference>
<dbReference type="EMBL" id="JAKCXM010000193">
    <property type="protein sequence ID" value="KAJ0399136.1"/>
    <property type="molecule type" value="Genomic_DNA"/>
</dbReference>
<dbReference type="InterPro" id="IPR018108">
    <property type="entry name" value="MCP_transmembrane"/>
</dbReference>
<keyword evidence="4 9" id="KW-0812">Transmembrane</keyword>
<proteinExistence type="inferred from homology"/>